<dbReference type="InterPro" id="IPR008984">
    <property type="entry name" value="SMAD_FHA_dom_sf"/>
</dbReference>
<keyword evidence="5" id="KW-1185">Reference proteome</keyword>
<keyword evidence="1" id="KW-0597">Phosphoprotein</keyword>
<reference evidence="4 5" key="1">
    <citation type="submission" date="2018-07" db="EMBL/GenBank/DDBJ databases">
        <title>Streptomyces species from bats.</title>
        <authorList>
            <person name="Dunlap C."/>
        </authorList>
    </citation>
    <scope>NUCLEOTIDE SEQUENCE [LARGE SCALE GENOMIC DNA]</scope>
    <source>
        <strain evidence="4 5">AC230</strain>
    </source>
</reference>
<dbReference type="Gene3D" id="2.60.200.20">
    <property type="match status" value="1"/>
</dbReference>
<feature type="region of interest" description="Disordered" evidence="2">
    <location>
        <begin position="330"/>
        <end position="353"/>
    </location>
</feature>
<evidence type="ECO:0000313" key="5">
    <source>
        <dbReference type="Proteomes" id="UP000253741"/>
    </source>
</evidence>
<dbReference type="CDD" id="cd00060">
    <property type="entry name" value="FHA"/>
    <property type="match status" value="1"/>
</dbReference>
<dbReference type="OrthoDB" id="5111283at2"/>
<evidence type="ECO:0000256" key="2">
    <source>
        <dbReference type="SAM" id="MobiDB-lite"/>
    </source>
</evidence>
<feature type="region of interest" description="Disordered" evidence="2">
    <location>
        <begin position="26"/>
        <end position="58"/>
    </location>
</feature>
<feature type="compositionally biased region" description="Pro residues" evidence="2">
    <location>
        <begin position="34"/>
        <end position="51"/>
    </location>
</feature>
<feature type="compositionally biased region" description="Low complexity" evidence="2">
    <location>
        <begin position="243"/>
        <end position="269"/>
    </location>
</feature>
<evidence type="ECO:0000256" key="1">
    <source>
        <dbReference type="ARBA" id="ARBA00022553"/>
    </source>
</evidence>
<dbReference type="SMART" id="SM00240">
    <property type="entry name" value="FHA"/>
    <property type="match status" value="1"/>
</dbReference>
<dbReference type="AlphaFoldDB" id="A0A370B3N6"/>
<dbReference type="EMBL" id="QQNA01000236">
    <property type="protein sequence ID" value="RDG35282.1"/>
    <property type="molecule type" value="Genomic_DNA"/>
</dbReference>
<proteinExistence type="predicted"/>
<dbReference type="InterPro" id="IPR050923">
    <property type="entry name" value="Cell_Proc_Reg/RNA_Proc"/>
</dbReference>
<organism evidence="4 5">
    <name type="scientific">Streptomyces corynorhini</name>
    <dbReference type="NCBI Taxonomy" id="2282652"/>
    <lineage>
        <taxon>Bacteria</taxon>
        <taxon>Bacillati</taxon>
        <taxon>Actinomycetota</taxon>
        <taxon>Actinomycetes</taxon>
        <taxon>Kitasatosporales</taxon>
        <taxon>Streptomycetaceae</taxon>
        <taxon>Streptomyces</taxon>
    </lineage>
</organism>
<dbReference type="PROSITE" id="PS50006">
    <property type="entry name" value="FHA_DOMAIN"/>
    <property type="match status" value="1"/>
</dbReference>
<feature type="compositionally biased region" description="Polar residues" evidence="2">
    <location>
        <begin position="141"/>
        <end position="150"/>
    </location>
</feature>
<feature type="compositionally biased region" description="Gly residues" evidence="2">
    <location>
        <begin position="105"/>
        <end position="115"/>
    </location>
</feature>
<feature type="compositionally biased region" description="Pro residues" evidence="2">
    <location>
        <begin position="229"/>
        <end position="242"/>
    </location>
</feature>
<sequence>MPTCPNGHQSGSEDWCEVCGHRMAGPGAPVGAVPSPPPPPAPGYGYPPGPGAGPNATAQAELCPQCRTPRESMAPFCEECRWNFLTNTATSYTPLAPQHSTPGGARPGGVPGGPTGPVPGLNLPPGFQAQQPPRPADPYEYQSSRPSQLNRPAEQLASDPAAERDPRGGPHGQDLYGQDPHRQGPHQQGPPPPSPYQQQAGPPAPPAFPQPPAPLAPARPRSAEDDWMLPPPGSAQAAPPPYQSQQHQSPQGSQQGSVPGPPQGGQQSEPPGPYRPQASPASWTAVIGPDRDYFMAMMQRSGPEATGLNLPAYSPEQRLQLSGSQIAIGRRRHSTGESPDIDLSVPPEDPGVSHQHAVLVHQPDGSWSVVDQNSTNGTTLNGAEDPIQPYVPVPLTDGDRVHVGAWTTITIRRD</sequence>
<evidence type="ECO:0000313" key="4">
    <source>
        <dbReference type="EMBL" id="RDG35282.1"/>
    </source>
</evidence>
<dbReference type="InterPro" id="IPR000253">
    <property type="entry name" value="FHA_dom"/>
</dbReference>
<feature type="domain" description="FHA" evidence="3">
    <location>
        <begin position="326"/>
        <end position="385"/>
    </location>
</feature>
<dbReference type="RefSeq" id="WP_114626308.1">
    <property type="nucleotide sequence ID" value="NZ_QQNA01000236.1"/>
</dbReference>
<protein>
    <submittedName>
        <fullName evidence="4">FHA domain-containing protein</fullName>
    </submittedName>
</protein>
<feature type="region of interest" description="Disordered" evidence="2">
    <location>
        <begin position="93"/>
        <end position="286"/>
    </location>
</feature>
<dbReference type="Proteomes" id="UP000253741">
    <property type="component" value="Unassembled WGS sequence"/>
</dbReference>
<accession>A0A370B3N6</accession>
<name>A0A370B3N6_9ACTN</name>
<gene>
    <name evidence="4" type="ORF">DVH02_26110</name>
</gene>
<comment type="caution">
    <text evidence="4">The sequence shown here is derived from an EMBL/GenBank/DDBJ whole genome shotgun (WGS) entry which is preliminary data.</text>
</comment>
<dbReference type="SUPFAM" id="SSF49879">
    <property type="entry name" value="SMAD/FHA domain"/>
    <property type="match status" value="1"/>
</dbReference>
<dbReference type="Pfam" id="PF00498">
    <property type="entry name" value="FHA"/>
    <property type="match status" value="1"/>
</dbReference>
<feature type="compositionally biased region" description="Pro residues" evidence="2">
    <location>
        <begin position="202"/>
        <end position="217"/>
    </location>
</feature>
<dbReference type="PANTHER" id="PTHR23308">
    <property type="entry name" value="NUCLEAR INHIBITOR OF PROTEIN PHOSPHATASE-1"/>
    <property type="match status" value="1"/>
</dbReference>
<evidence type="ECO:0000259" key="3">
    <source>
        <dbReference type="PROSITE" id="PS50006"/>
    </source>
</evidence>